<dbReference type="Proteomes" id="UP000275267">
    <property type="component" value="Unassembled WGS sequence"/>
</dbReference>
<gene>
    <name evidence="3" type="ORF">C2845_PM14G08530</name>
</gene>
<name>A0A3L6PRR6_PANMI</name>
<dbReference type="STRING" id="4540.A0A3L6PRR6"/>
<feature type="domain" description="At1g61320/AtMIF1 LRR" evidence="2">
    <location>
        <begin position="206"/>
        <end position="380"/>
    </location>
</feature>
<organism evidence="3 4">
    <name type="scientific">Panicum miliaceum</name>
    <name type="common">Proso millet</name>
    <name type="synonym">Broomcorn millet</name>
    <dbReference type="NCBI Taxonomy" id="4540"/>
    <lineage>
        <taxon>Eukaryota</taxon>
        <taxon>Viridiplantae</taxon>
        <taxon>Streptophyta</taxon>
        <taxon>Embryophyta</taxon>
        <taxon>Tracheophyta</taxon>
        <taxon>Spermatophyta</taxon>
        <taxon>Magnoliopsida</taxon>
        <taxon>Liliopsida</taxon>
        <taxon>Poales</taxon>
        <taxon>Poaceae</taxon>
        <taxon>PACMAD clade</taxon>
        <taxon>Panicoideae</taxon>
        <taxon>Panicodae</taxon>
        <taxon>Paniceae</taxon>
        <taxon>Panicinae</taxon>
        <taxon>Panicum</taxon>
        <taxon>Panicum sect. Panicum</taxon>
    </lineage>
</organism>
<dbReference type="InterPro" id="IPR053772">
    <property type="entry name" value="At1g61320/At1g61330-like"/>
</dbReference>
<feature type="region of interest" description="Disordered" evidence="1">
    <location>
        <begin position="1"/>
        <end position="74"/>
    </location>
</feature>
<comment type="caution">
    <text evidence="3">The sequence shown here is derived from an EMBL/GenBank/DDBJ whole genome shotgun (WGS) entry which is preliminary data.</text>
</comment>
<keyword evidence="4" id="KW-1185">Reference proteome</keyword>
<dbReference type="PANTHER" id="PTHR34145">
    <property type="entry name" value="OS02G0105600 PROTEIN"/>
    <property type="match status" value="1"/>
</dbReference>
<dbReference type="PANTHER" id="PTHR34145:SF57">
    <property type="entry name" value="F-BOX DOMAIN-CONTAINING PROTEIN"/>
    <property type="match status" value="1"/>
</dbReference>
<dbReference type="AlphaFoldDB" id="A0A3L6PRR6"/>
<sequence>MAAMGWRRPQQRCRDSGGLTRQRAPPCPFAAGDGRPGPCRTRRAQPLSRRQGRLAASAERGLGASRGPTPAWPGEGAAEMQVLISVAYSPRRLELDSIAKTNCDRSVDRGRPALGIRFHTCLPYRSSTVYIHTTICLARPCTQMHDDTDQQAVNAGRRHPPSRAAQDVLCTIASKLPPKAYARTSVLSKTPWQGGVTKPIWNCWGYKDRYAFPFQLLDGGNIPRIEQMQLSFLSLNPPDQFRGFRYLRKLHLQLIHVSRKDIEHMLSRCCNLEWLCIDRCNLNDDLTVDGSLSRLRYLRVEYSELTKIEFHAVNLVTFEYIGSLIPIDLSRSLKLQSANIRLGKTTFQHAGMSLLNGLQRVQNLTLRISLQHLEVVPTKILEVNF</sequence>
<protein>
    <recommendedName>
        <fullName evidence="2">At1g61320/AtMIF1 LRR domain-containing protein</fullName>
    </recommendedName>
</protein>
<reference evidence="4" key="1">
    <citation type="journal article" date="2019" name="Nat. Commun.">
        <title>The genome of broomcorn millet.</title>
        <authorList>
            <person name="Zou C."/>
            <person name="Miki D."/>
            <person name="Li D."/>
            <person name="Tang Q."/>
            <person name="Xiao L."/>
            <person name="Rajput S."/>
            <person name="Deng P."/>
            <person name="Jia W."/>
            <person name="Huang R."/>
            <person name="Zhang M."/>
            <person name="Sun Y."/>
            <person name="Hu J."/>
            <person name="Fu X."/>
            <person name="Schnable P.S."/>
            <person name="Li F."/>
            <person name="Zhang H."/>
            <person name="Feng B."/>
            <person name="Zhu X."/>
            <person name="Liu R."/>
            <person name="Schnable J.C."/>
            <person name="Zhu J.-K."/>
            <person name="Zhang H."/>
        </authorList>
    </citation>
    <scope>NUCLEOTIDE SEQUENCE [LARGE SCALE GENOMIC DNA]</scope>
</reference>
<proteinExistence type="predicted"/>
<evidence type="ECO:0000259" key="2">
    <source>
        <dbReference type="Pfam" id="PF23622"/>
    </source>
</evidence>
<dbReference type="SUPFAM" id="SSF52058">
    <property type="entry name" value="L domain-like"/>
    <property type="match status" value="1"/>
</dbReference>
<dbReference type="InterPro" id="IPR055357">
    <property type="entry name" value="LRR_At1g61320_AtMIF1"/>
</dbReference>
<dbReference type="InterPro" id="IPR032675">
    <property type="entry name" value="LRR_dom_sf"/>
</dbReference>
<accession>A0A3L6PRR6</accession>
<evidence type="ECO:0000313" key="4">
    <source>
        <dbReference type="Proteomes" id="UP000275267"/>
    </source>
</evidence>
<dbReference type="EMBL" id="PQIB02000016">
    <property type="protein sequence ID" value="RLM62040.1"/>
    <property type="molecule type" value="Genomic_DNA"/>
</dbReference>
<evidence type="ECO:0000313" key="3">
    <source>
        <dbReference type="EMBL" id="RLM62040.1"/>
    </source>
</evidence>
<dbReference type="OrthoDB" id="661008at2759"/>
<evidence type="ECO:0000256" key="1">
    <source>
        <dbReference type="SAM" id="MobiDB-lite"/>
    </source>
</evidence>
<dbReference type="Pfam" id="PF23622">
    <property type="entry name" value="LRR_At1g61320_AtMIF1"/>
    <property type="match status" value="1"/>
</dbReference>
<dbReference type="Gene3D" id="3.80.10.10">
    <property type="entry name" value="Ribonuclease Inhibitor"/>
    <property type="match status" value="1"/>
</dbReference>